<evidence type="ECO:0000313" key="1">
    <source>
        <dbReference type="EMBL" id="TDN60243.1"/>
    </source>
</evidence>
<protein>
    <submittedName>
        <fullName evidence="1">Uncharacterized protein</fullName>
    </submittedName>
</protein>
<comment type="caution">
    <text evidence="1">The sequence shown here is derived from an EMBL/GenBank/DDBJ whole genome shotgun (WGS) entry which is preliminary data.</text>
</comment>
<proteinExistence type="predicted"/>
<reference evidence="1 2" key="1">
    <citation type="submission" date="2019-03" db="EMBL/GenBank/DDBJ databases">
        <title>Genomic analyses of the natural microbiome of Caenorhabditis elegans.</title>
        <authorList>
            <person name="Samuel B."/>
        </authorList>
    </citation>
    <scope>NUCLEOTIDE SEQUENCE [LARGE SCALE GENOMIC DNA]</scope>
    <source>
        <strain evidence="1 2">BIGb0156</strain>
    </source>
</reference>
<dbReference type="AlphaFoldDB" id="A0A4R6ENW9"/>
<dbReference type="EMBL" id="SNVX01000003">
    <property type="protein sequence ID" value="TDN60243.1"/>
    <property type="molecule type" value="Genomic_DNA"/>
</dbReference>
<keyword evidence="2" id="KW-1185">Reference proteome</keyword>
<name>A0A4R6ENW9_SCAGO</name>
<gene>
    <name evidence="1" type="ORF">EC847_103433</name>
</gene>
<accession>A0A4R6ENW9</accession>
<organism evidence="1 2">
    <name type="scientific">Scandinavium goeteborgense</name>
    <dbReference type="NCBI Taxonomy" id="1851514"/>
    <lineage>
        <taxon>Bacteria</taxon>
        <taxon>Pseudomonadati</taxon>
        <taxon>Pseudomonadota</taxon>
        <taxon>Gammaproteobacteria</taxon>
        <taxon>Enterobacterales</taxon>
        <taxon>Enterobacteriaceae</taxon>
        <taxon>Scandinavium</taxon>
    </lineage>
</organism>
<dbReference type="Proteomes" id="UP000295530">
    <property type="component" value="Unassembled WGS sequence"/>
</dbReference>
<sequence>MRLVQITAQIVYQFVHFAIPSRYRDRTFNKLGLTAFPVRRNNHSSCHPVSYRRTVMVTDNIQAAIHTGGGTRRGNQTFITGIQ</sequence>
<evidence type="ECO:0000313" key="2">
    <source>
        <dbReference type="Proteomes" id="UP000295530"/>
    </source>
</evidence>